<feature type="compositionally biased region" description="Polar residues" evidence="1">
    <location>
        <begin position="305"/>
        <end position="318"/>
    </location>
</feature>
<organism evidence="2 3">
    <name type="scientific">Podospora australis</name>
    <dbReference type="NCBI Taxonomy" id="1536484"/>
    <lineage>
        <taxon>Eukaryota</taxon>
        <taxon>Fungi</taxon>
        <taxon>Dikarya</taxon>
        <taxon>Ascomycota</taxon>
        <taxon>Pezizomycotina</taxon>
        <taxon>Sordariomycetes</taxon>
        <taxon>Sordariomycetidae</taxon>
        <taxon>Sordariales</taxon>
        <taxon>Podosporaceae</taxon>
        <taxon>Podospora</taxon>
    </lineage>
</organism>
<accession>A0AAN7AP41</accession>
<reference evidence="2" key="2">
    <citation type="submission" date="2023-05" db="EMBL/GenBank/DDBJ databases">
        <authorList>
            <consortium name="Lawrence Berkeley National Laboratory"/>
            <person name="Steindorff A."/>
            <person name="Hensen N."/>
            <person name="Bonometti L."/>
            <person name="Westerberg I."/>
            <person name="Brannstrom I.O."/>
            <person name="Guillou S."/>
            <person name="Cros-Aarteil S."/>
            <person name="Calhoun S."/>
            <person name="Haridas S."/>
            <person name="Kuo A."/>
            <person name="Mondo S."/>
            <person name="Pangilinan J."/>
            <person name="Riley R."/>
            <person name="Labutti K."/>
            <person name="Andreopoulos B."/>
            <person name="Lipzen A."/>
            <person name="Chen C."/>
            <person name="Yanf M."/>
            <person name="Daum C."/>
            <person name="Ng V."/>
            <person name="Clum A."/>
            <person name="Ohm R."/>
            <person name="Martin F."/>
            <person name="Silar P."/>
            <person name="Natvig D."/>
            <person name="Lalanne C."/>
            <person name="Gautier V."/>
            <person name="Ament-Velasquez S.L."/>
            <person name="Kruys A."/>
            <person name="Hutchinson M.I."/>
            <person name="Powell A.J."/>
            <person name="Barry K."/>
            <person name="Miller A.N."/>
            <person name="Grigoriev I.V."/>
            <person name="Debuchy R."/>
            <person name="Gladieux P."/>
            <person name="Thoren M.H."/>
            <person name="Johannesson H."/>
        </authorList>
    </citation>
    <scope>NUCLEOTIDE SEQUENCE</scope>
    <source>
        <strain evidence="2">PSN309</strain>
    </source>
</reference>
<keyword evidence="3" id="KW-1185">Reference proteome</keyword>
<evidence type="ECO:0000313" key="3">
    <source>
        <dbReference type="Proteomes" id="UP001302126"/>
    </source>
</evidence>
<protein>
    <submittedName>
        <fullName evidence="2">Uncharacterized protein</fullName>
    </submittedName>
</protein>
<evidence type="ECO:0000256" key="1">
    <source>
        <dbReference type="SAM" id="MobiDB-lite"/>
    </source>
</evidence>
<feature type="region of interest" description="Disordered" evidence="1">
    <location>
        <begin position="46"/>
        <end position="69"/>
    </location>
</feature>
<reference evidence="2" key="1">
    <citation type="journal article" date="2023" name="Mol. Phylogenet. Evol.">
        <title>Genome-scale phylogeny and comparative genomics of the fungal order Sordariales.</title>
        <authorList>
            <person name="Hensen N."/>
            <person name="Bonometti L."/>
            <person name="Westerberg I."/>
            <person name="Brannstrom I.O."/>
            <person name="Guillou S."/>
            <person name="Cros-Aarteil S."/>
            <person name="Calhoun S."/>
            <person name="Haridas S."/>
            <person name="Kuo A."/>
            <person name="Mondo S."/>
            <person name="Pangilinan J."/>
            <person name="Riley R."/>
            <person name="LaButti K."/>
            <person name="Andreopoulos B."/>
            <person name="Lipzen A."/>
            <person name="Chen C."/>
            <person name="Yan M."/>
            <person name="Daum C."/>
            <person name="Ng V."/>
            <person name="Clum A."/>
            <person name="Steindorff A."/>
            <person name="Ohm R.A."/>
            <person name="Martin F."/>
            <person name="Silar P."/>
            <person name="Natvig D.O."/>
            <person name="Lalanne C."/>
            <person name="Gautier V."/>
            <person name="Ament-Velasquez S.L."/>
            <person name="Kruys A."/>
            <person name="Hutchinson M.I."/>
            <person name="Powell A.J."/>
            <person name="Barry K."/>
            <person name="Miller A.N."/>
            <person name="Grigoriev I.V."/>
            <person name="Debuchy R."/>
            <person name="Gladieux P."/>
            <person name="Hiltunen Thoren M."/>
            <person name="Johannesson H."/>
        </authorList>
    </citation>
    <scope>NUCLEOTIDE SEQUENCE</scope>
    <source>
        <strain evidence="2">PSN309</strain>
    </source>
</reference>
<dbReference type="CDD" id="cd23703">
    <property type="entry name" value="mS26_PET12"/>
    <property type="match status" value="1"/>
</dbReference>
<dbReference type="AlphaFoldDB" id="A0AAN7AP41"/>
<name>A0AAN7AP41_9PEZI</name>
<dbReference type="Proteomes" id="UP001302126">
    <property type="component" value="Unassembled WGS sequence"/>
</dbReference>
<evidence type="ECO:0000313" key="2">
    <source>
        <dbReference type="EMBL" id="KAK4193267.1"/>
    </source>
</evidence>
<dbReference type="EMBL" id="MU864351">
    <property type="protein sequence ID" value="KAK4193267.1"/>
    <property type="molecule type" value="Genomic_DNA"/>
</dbReference>
<feature type="region of interest" description="Disordered" evidence="1">
    <location>
        <begin position="305"/>
        <end position="343"/>
    </location>
</feature>
<dbReference type="PROSITE" id="PS51257">
    <property type="entry name" value="PROKAR_LIPOPROTEIN"/>
    <property type="match status" value="1"/>
</dbReference>
<proteinExistence type="predicted"/>
<sequence>MSPLLPRPSICGLQAALSSCRISTAPSSSNTAAAAAAVSSSWRAFTTTSSSQQRIKPRSIPVPPESPKFIILPTPPQSAEHKLPPIRGHLPVPRTVFTKKDGARKAKKAFVQNATPKSNAQLANLPPKSLQESRRRALAAIRRRNLAEGIQGLYVRKNLADSKTRRRGQHNARLHAEARARPERPDNYLNRGTVRAATATDVSTKPDEARFRRALASRDRTTHQHKVKAEARRDAIAQLYVAAQSFIVDDDELVSVVEDEFRTDTFEKGSKASASSPWSKSLPPSVADLQMSADGVVPHNTLVGTYKSSSNNKTTQRQKLVAEELTGGKLGRGTGRAPTVENN</sequence>
<comment type="caution">
    <text evidence="2">The sequence shown here is derived from an EMBL/GenBank/DDBJ whole genome shotgun (WGS) entry which is preliminary data.</text>
</comment>
<dbReference type="InterPro" id="IPR058940">
    <property type="entry name" value="mS26_fungi"/>
</dbReference>
<gene>
    <name evidence="2" type="ORF">QBC35DRAFT_458325</name>
</gene>